<dbReference type="InterPro" id="IPR020040">
    <property type="entry name" value="Ribosomal_uL6_a/b-dom"/>
</dbReference>
<name>A0A1G1ZU99_9BACT</name>
<dbReference type="PRINTS" id="PR00059">
    <property type="entry name" value="RIBOSOMALL6"/>
</dbReference>
<accession>A0A1G1ZU99</accession>
<proteinExistence type="inferred from homology"/>
<dbReference type="NCBIfam" id="TIGR03654">
    <property type="entry name" value="L6_bact"/>
    <property type="match status" value="1"/>
</dbReference>
<dbReference type="Proteomes" id="UP000177690">
    <property type="component" value="Unassembled WGS sequence"/>
</dbReference>
<dbReference type="STRING" id="1798409.A3I24_01275"/>
<gene>
    <name evidence="9" type="ORF">A3I24_01275</name>
</gene>
<evidence type="ECO:0000256" key="3">
    <source>
        <dbReference type="ARBA" id="ARBA00023274"/>
    </source>
</evidence>
<evidence type="ECO:0000256" key="6">
    <source>
        <dbReference type="RuleBase" id="RU003869"/>
    </source>
</evidence>
<evidence type="ECO:0000313" key="9">
    <source>
        <dbReference type="EMBL" id="OGY68071.1"/>
    </source>
</evidence>
<dbReference type="InterPro" id="IPR002358">
    <property type="entry name" value="Ribosomal_uL6_CS"/>
</dbReference>
<sequence>MIPDGVTVKIHDRSIEVSGKTESLTLKLLEYINLEINGNQAIFKPSSMHKQARANWGTMTSLFKNALQGATEGFFKILEIEGVGYRASMEGNTLILSVGFTRPVKYTAPENIKIIVDKNGIKISGIDRQLVGQVAAQIRKIKKPEPYKGKGIHYQGEVIRRKAGKKVAGATATA</sequence>
<dbReference type="PANTHER" id="PTHR11655:SF14">
    <property type="entry name" value="LARGE RIBOSOMAL SUBUNIT PROTEIN UL6M"/>
    <property type="match status" value="1"/>
</dbReference>
<comment type="caution">
    <text evidence="9">The sequence shown here is derived from an EMBL/GenBank/DDBJ whole genome shotgun (WGS) entry which is preliminary data.</text>
</comment>
<evidence type="ECO:0000259" key="8">
    <source>
        <dbReference type="Pfam" id="PF00347"/>
    </source>
</evidence>
<dbReference type="SUPFAM" id="SSF56053">
    <property type="entry name" value="Ribosomal protein L6"/>
    <property type="match status" value="2"/>
</dbReference>
<evidence type="ECO:0000256" key="2">
    <source>
        <dbReference type="ARBA" id="ARBA00022980"/>
    </source>
</evidence>
<dbReference type="Gene3D" id="3.90.930.12">
    <property type="entry name" value="Ribosomal protein L6, alpha-beta domain"/>
    <property type="match status" value="2"/>
</dbReference>
<reference evidence="9 10" key="1">
    <citation type="journal article" date="2016" name="Nat. Commun.">
        <title>Thousands of microbial genomes shed light on interconnected biogeochemical processes in an aquifer system.</title>
        <authorList>
            <person name="Anantharaman K."/>
            <person name="Brown C.T."/>
            <person name="Hug L.A."/>
            <person name="Sharon I."/>
            <person name="Castelle C.J."/>
            <person name="Probst A.J."/>
            <person name="Thomas B.C."/>
            <person name="Singh A."/>
            <person name="Wilkins M.J."/>
            <person name="Karaoz U."/>
            <person name="Brodie E.L."/>
            <person name="Williams K.H."/>
            <person name="Hubbard S.S."/>
            <person name="Banfield J.F."/>
        </authorList>
    </citation>
    <scope>NUCLEOTIDE SEQUENCE [LARGE SCALE GENOMIC DNA]</scope>
</reference>
<dbReference type="FunFam" id="3.90.930.12:FF:000001">
    <property type="entry name" value="50S ribosomal protein L6"/>
    <property type="match status" value="1"/>
</dbReference>
<keyword evidence="7" id="KW-0699">rRNA-binding</keyword>
<comment type="similarity">
    <text evidence="1 6">Belongs to the universal ribosomal protein uL6 family.</text>
</comment>
<keyword evidence="2 6" id="KW-0689">Ribosomal protein</keyword>
<keyword evidence="3 6" id="KW-0687">Ribonucleoprotein</keyword>
<dbReference type="AlphaFoldDB" id="A0A1G1ZU99"/>
<comment type="function">
    <text evidence="7">This protein binds to the 23S rRNA, and is important in its secondary structure. It is located near the subunit interface in the base of the L7/L12 stalk, and near the tRNA binding site of the peptidyltransferase center.</text>
</comment>
<dbReference type="PIRSF" id="PIRSF002162">
    <property type="entry name" value="Ribosomal_L6"/>
    <property type="match status" value="1"/>
</dbReference>
<dbReference type="InterPro" id="IPR036789">
    <property type="entry name" value="Ribosomal_uL6-like_a/b-dom_sf"/>
</dbReference>
<dbReference type="GO" id="GO:0019843">
    <property type="term" value="F:rRNA binding"/>
    <property type="evidence" value="ECO:0007669"/>
    <property type="project" value="UniProtKB-UniRule"/>
</dbReference>
<evidence type="ECO:0000256" key="7">
    <source>
        <dbReference type="RuleBase" id="RU003870"/>
    </source>
</evidence>
<dbReference type="InterPro" id="IPR019906">
    <property type="entry name" value="Ribosomal_uL6_bac-type"/>
</dbReference>
<dbReference type="GO" id="GO:0002181">
    <property type="term" value="P:cytoplasmic translation"/>
    <property type="evidence" value="ECO:0007669"/>
    <property type="project" value="TreeGrafter"/>
</dbReference>
<dbReference type="PANTHER" id="PTHR11655">
    <property type="entry name" value="60S/50S RIBOSOMAL PROTEIN L6/L9"/>
    <property type="match status" value="1"/>
</dbReference>
<evidence type="ECO:0000256" key="5">
    <source>
        <dbReference type="NCBIfam" id="TIGR03654"/>
    </source>
</evidence>
<dbReference type="Pfam" id="PF00347">
    <property type="entry name" value="Ribosomal_L6"/>
    <property type="match status" value="2"/>
</dbReference>
<evidence type="ECO:0000256" key="4">
    <source>
        <dbReference type="ARBA" id="ARBA00035454"/>
    </source>
</evidence>
<dbReference type="GO" id="GO:0003735">
    <property type="term" value="F:structural constituent of ribosome"/>
    <property type="evidence" value="ECO:0007669"/>
    <property type="project" value="UniProtKB-UniRule"/>
</dbReference>
<evidence type="ECO:0000256" key="1">
    <source>
        <dbReference type="ARBA" id="ARBA00009356"/>
    </source>
</evidence>
<keyword evidence="7" id="KW-0694">RNA-binding</keyword>
<protein>
    <recommendedName>
        <fullName evidence="4 5">50S ribosomal protein L6</fullName>
    </recommendedName>
</protein>
<organism evidence="9 10">
    <name type="scientific">Candidatus Harrisonbacteria bacterium RIFCSPLOWO2_02_FULL_41_13b</name>
    <dbReference type="NCBI Taxonomy" id="1798409"/>
    <lineage>
        <taxon>Bacteria</taxon>
        <taxon>Candidatus Harrisoniibacteriota</taxon>
    </lineage>
</organism>
<feature type="domain" description="Large ribosomal subunit protein uL6 alpha-beta" evidence="8">
    <location>
        <begin position="2"/>
        <end position="73"/>
    </location>
</feature>
<evidence type="ECO:0000313" key="10">
    <source>
        <dbReference type="Proteomes" id="UP000177690"/>
    </source>
</evidence>
<dbReference type="GO" id="GO:0022625">
    <property type="term" value="C:cytosolic large ribosomal subunit"/>
    <property type="evidence" value="ECO:0007669"/>
    <property type="project" value="UniProtKB-UniRule"/>
</dbReference>
<feature type="domain" description="Large ribosomal subunit protein uL6 alpha-beta" evidence="8">
    <location>
        <begin position="82"/>
        <end position="154"/>
    </location>
</feature>
<dbReference type="InterPro" id="IPR000702">
    <property type="entry name" value="Ribosomal_uL6-like"/>
</dbReference>
<dbReference type="PROSITE" id="PS00525">
    <property type="entry name" value="RIBOSOMAL_L6_1"/>
    <property type="match status" value="1"/>
</dbReference>
<dbReference type="EMBL" id="MHJL01000008">
    <property type="protein sequence ID" value="OGY68071.1"/>
    <property type="molecule type" value="Genomic_DNA"/>
</dbReference>